<organism evidence="1 2">
    <name type="scientific">Colletotrichum liriopes</name>
    <dbReference type="NCBI Taxonomy" id="708192"/>
    <lineage>
        <taxon>Eukaryota</taxon>
        <taxon>Fungi</taxon>
        <taxon>Dikarya</taxon>
        <taxon>Ascomycota</taxon>
        <taxon>Pezizomycotina</taxon>
        <taxon>Sordariomycetes</taxon>
        <taxon>Hypocreomycetidae</taxon>
        <taxon>Glomerellales</taxon>
        <taxon>Glomerellaceae</taxon>
        <taxon>Colletotrichum</taxon>
        <taxon>Colletotrichum spaethianum species complex</taxon>
    </lineage>
</organism>
<accession>A0AA37LUS3</accession>
<name>A0AA37LUS3_9PEZI</name>
<proteinExistence type="predicted"/>
<gene>
    <name evidence="1" type="ORF">ColLi_08065</name>
</gene>
<dbReference type="EMBL" id="BPPX01000017">
    <property type="protein sequence ID" value="GJC85227.1"/>
    <property type="molecule type" value="Genomic_DNA"/>
</dbReference>
<evidence type="ECO:0000313" key="1">
    <source>
        <dbReference type="EMBL" id="GJC85227.1"/>
    </source>
</evidence>
<evidence type="ECO:0000313" key="2">
    <source>
        <dbReference type="Proteomes" id="UP001055172"/>
    </source>
</evidence>
<reference evidence="1 2" key="1">
    <citation type="submission" date="2021-07" db="EMBL/GenBank/DDBJ databases">
        <title>Genome data of Colletotrichum spaethianum.</title>
        <authorList>
            <person name="Utami Y.D."/>
            <person name="Hiruma K."/>
        </authorList>
    </citation>
    <scope>NUCLEOTIDE SEQUENCE [LARGE SCALE GENOMIC DNA]</scope>
    <source>
        <strain evidence="1 2">MAFF 242679</strain>
    </source>
</reference>
<dbReference type="AlphaFoldDB" id="A0AA37LUS3"/>
<sequence length="83" mass="8744">MALMFSFGPFEPLSLEGDDAEGWEAVLAALSVDASALFELESAVLVDVSVVIGIFVEVRDAEDLDVVGVTLVSSDSVVVNKKL</sequence>
<protein>
    <submittedName>
        <fullName evidence="1">Uncharacterized protein</fullName>
    </submittedName>
</protein>
<dbReference type="Proteomes" id="UP001055172">
    <property type="component" value="Unassembled WGS sequence"/>
</dbReference>
<comment type="caution">
    <text evidence="1">The sequence shown here is derived from an EMBL/GenBank/DDBJ whole genome shotgun (WGS) entry which is preliminary data.</text>
</comment>
<keyword evidence="2" id="KW-1185">Reference proteome</keyword>